<evidence type="ECO:0000256" key="1">
    <source>
        <dbReference type="ARBA" id="ARBA00009275"/>
    </source>
</evidence>
<dbReference type="SMART" id="SM00343">
    <property type="entry name" value="ZnF_C2HC"/>
    <property type="match status" value="2"/>
</dbReference>
<keyword evidence="4" id="KW-1185">Reference proteome</keyword>
<evidence type="ECO:0000313" key="4">
    <source>
        <dbReference type="Proteomes" id="UP001152795"/>
    </source>
</evidence>
<dbReference type="PROSITE" id="PS50158">
    <property type="entry name" value="ZF_CCHC"/>
    <property type="match status" value="2"/>
</dbReference>
<keyword evidence="2" id="KW-0378">Hydrolase</keyword>
<protein>
    <submittedName>
        <fullName evidence="3">Deoxyribonuclease TATDN2</fullName>
    </submittedName>
</protein>
<dbReference type="InterPro" id="IPR018228">
    <property type="entry name" value="DNase_TatD-rel_CS"/>
</dbReference>
<dbReference type="AlphaFoldDB" id="A0A7D9E1P9"/>
<dbReference type="InterPro" id="IPR001878">
    <property type="entry name" value="Znf_CCHC"/>
</dbReference>
<comment type="similarity">
    <text evidence="1">Belongs to the metallo-dependent hydrolases superfamily. TatD-type hydrolase family.</text>
</comment>
<sequence length="240" mass="27232">MDGVKCFSCGKEGHIKKECPEIKAKKLAKIKCFNCGRHGHLARECEQESPALSFGSSSSSVGAMALPTVNGVSYFDTNVGQAPVSTVKYIDSHCHLNYVFDKNHHHEDFNSFKNKFNFPENFSGCITSFCDPASFSSFGICDELIEHDQVWAAFGFHPHNAKYYNDFLEYKLCERLQHPKAIALGEIGLDYSVRSQSEVDVQKEVFRRQVRQAEVWNKPLVIHCREAENDVFDILSFLTF</sequence>
<dbReference type="GO" id="GO:0003676">
    <property type="term" value="F:nucleic acid binding"/>
    <property type="evidence" value="ECO:0007669"/>
    <property type="project" value="InterPro"/>
</dbReference>
<accession>A0A7D9E1P9</accession>
<dbReference type="Gene3D" id="3.20.20.140">
    <property type="entry name" value="Metal-dependent hydrolases"/>
    <property type="match status" value="1"/>
</dbReference>
<dbReference type="SUPFAM" id="SSF57756">
    <property type="entry name" value="Retrovirus zinc finger-like domains"/>
    <property type="match status" value="1"/>
</dbReference>
<dbReference type="Gene3D" id="4.10.60.10">
    <property type="entry name" value="Zinc finger, CCHC-type"/>
    <property type="match status" value="2"/>
</dbReference>
<evidence type="ECO:0000313" key="3">
    <source>
        <dbReference type="EMBL" id="CAB3999518.1"/>
    </source>
</evidence>
<dbReference type="Proteomes" id="UP001152795">
    <property type="component" value="Unassembled WGS sequence"/>
</dbReference>
<dbReference type="OrthoDB" id="413993at2759"/>
<gene>
    <name evidence="3" type="ORF">PACLA_8A014641</name>
</gene>
<dbReference type="InterPro" id="IPR032466">
    <property type="entry name" value="Metal_Hydrolase"/>
</dbReference>
<comment type="caution">
    <text evidence="3">The sequence shown here is derived from an EMBL/GenBank/DDBJ whole genome shotgun (WGS) entry which is preliminary data.</text>
</comment>
<dbReference type="GO" id="GO:0008270">
    <property type="term" value="F:zinc ion binding"/>
    <property type="evidence" value="ECO:0007669"/>
    <property type="project" value="InterPro"/>
</dbReference>
<dbReference type="EMBL" id="CACRXK020003608">
    <property type="protein sequence ID" value="CAB3999518.1"/>
    <property type="molecule type" value="Genomic_DNA"/>
</dbReference>
<evidence type="ECO:0000256" key="2">
    <source>
        <dbReference type="ARBA" id="ARBA00022801"/>
    </source>
</evidence>
<dbReference type="InterPro" id="IPR036875">
    <property type="entry name" value="Znf_CCHC_sf"/>
</dbReference>
<dbReference type="Pfam" id="PF00098">
    <property type="entry name" value="zf-CCHC"/>
    <property type="match status" value="2"/>
</dbReference>
<proteinExistence type="inferred from homology"/>
<reference evidence="3" key="1">
    <citation type="submission" date="2020-04" db="EMBL/GenBank/DDBJ databases">
        <authorList>
            <person name="Alioto T."/>
            <person name="Alioto T."/>
            <person name="Gomez Garrido J."/>
        </authorList>
    </citation>
    <scope>NUCLEOTIDE SEQUENCE</scope>
    <source>
        <strain evidence="3">A484AB</strain>
    </source>
</reference>
<organism evidence="3 4">
    <name type="scientific">Paramuricea clavata</name>
    <name type="common">Red gorgonian</name>
    <name type="synonym">Violescent sea-whip</name>
    <dbReference type="NCBI Taxonomy" id="317549"/>
    <lineage>
        <taxon>Eukaryota</taxon>
        <taxon>Metazoa</taxon>
        <taxon>Cnidaria</taxon>
        <taxon>Anthozoa</taxon>
        <taxon>Octocorallia</taxon>
        <taxon>Malacalcyonacea</taxon>
        <taxon>Plexauridae</taxon>
        <taxon>Paramuricea</taxon>
    </lineage>
</organism>
<dbReference type="GO" id="GO:0016788">
    <property type="term" value="F:hydrolase activity, acting on ester bonds"/>
    <property type="evidence" value="ECO:0007669"/>
    <property type="project" value="InterPro"/>
</dbReference>
<dbReference type="Pfam" id="PF01026">
    <property type="entry name" value="TatD_DNase"/>
    <property type="match status" value="1"/>
</dbReference>
<dbReference type="PANTHER" id="PTHR46363:SF1">
    <property type="entry name" value="DEOXYRIBONUCLEASE TATDN2-RELATED"/>
    <property type="match status" value="1"/>
</dbReference>
<dbReference type="InterPro" id="IPR001130">
    <property type="entry name" value="TatD-like"/>
</dbReference>
<dbReference type="PANTHER" id="PTHR46363">
    <property type="entry name" value="DEOXYRIBONUCLEASE TATDN2-RELATED"/>
    <property type="match status" value="1"/>
</dbReference>
<dbReference type="PROSITE" id="PS01137">
    <property type="entry name" value="TATD_1"/>
    <property type="match status" value="1"/>
</dbReference>
<dbReference type="SUPFAM" id="SSF51556">
    <property type="entry name" value="Metallo-dependent hydrolases"/>
    <property type="match status" value="1"/>
</dbReference>
<name>A0A7D9E1P9_PARCT</name>